<evidence type="ECO:0000313" key="3">
    <source>
        <dbReference type="Proteomes" id="UP000689195"/>
    </source>
</evidence>
<dbReference type="AlphaFoldDB" id="A0A8S1UX91"/>
<feature type="transmembrane region" description="Helical" evidence="1">
    <location>
        <begin position="136"/>
        <end position="159"/>
    </location>
</feature>
<name>A0A8S1UX91_9CILI</name>
<gene>
    <name evidence="2" type="ORF">PPENT_87.1.T0510002</name>
</gene>
<dbReference type="Proteomes" id="UP000689195">
    <property type="component" value="Unassembled WGS sequence"/>
</dbReference>
<keyword evidence="3" id="KW-1185">Reference proteome</keyword>
<protein>
    <recommendedName>
        <fullName evidence="4">Transmembrane protein</fullName>
    </recommendedName>
</protein>
<evidence type="ECO:0000313" key="2">
    <source>
        <dbReference type="EMBL" id="CAD8169351.1"/>
    </source>
</evidence>
<keyword evidence="1" id="KW-0472">Membrane</keyword>
<organism evidence="2 3">
    <name type="scientific">Paramecium pentaurelia</name>
    <dbReference type="NCBI Taxonomy" id="43138"/>
    <lineage>
        <taxon>Eukaryota</taxon>
        <taxon>Sar</taxon>
        <taxon>Alveolata</taxon>
        <taxon>Ciliophora</taxon>
        <taxon>Intramacronucleata</taxon>
        <taxon>Oligohymenophorea</taxon>
        <taxon>Peniculida</taxon>
        <taxon>Parameciidae</taxon>
        <taxon>Paramecium</taxon>
    </lineage>
</organism>
<dbReference type="EMBL" id="CAJJDO010000051">
    <property type="protein sequence ID" value="CAD8169351.1"/>
    <property type="molecule type" value="Genomic_DNA"/>
</dbReference>
<keyword evidence="1" id="KW-1133">Transmembrane helix</keyword>
<accession>A0A8S1UX91</accession>
<keyword evidence="1" id="KW-0812">Transmembrane</keyword>
<proteinExistence type="predicted"/>
<reference evidence="2" key="1">
    <citation type="submission" date="2021-01" db="EMBL/GenBank/DDBJ databases">
        <authorList>
            <consortium name="Genoscope - CEA"/>
            <person name="William W."/>
        </authorList>
    </citation>
    <scope>NUCLEOTIDE SEQUENCE</scope>
</reference>
<evidence type="ECO:0000256" key="1">
    <source>
        <dbReference type="SAM" id="Phobius"/>
    </source>
</evidence>
<sequence length="237" mass="28609">MCGRKVRFFQNQQELYKSKENWIGYIIKGDEGRKLQKLFCKSCRQQNPSNPQIVDCKQLKLNFENQQREKIQQLQPIIQPHIKRLENYKKIILICIDEQYIQFNLNGTYLFNYKLKNIKIHELNRLDSYNNTVRSAAFLLMVLHSHLVVMIIQFVYGMLRQERKFNLQMRYINICQHNCKLHSHNRIFFKLTQKLQSSVYLKHHNFTHKVCQSQKESLKIIKALIQDHFFKYLGSNI</sequence>
<comment type="caution">
    <text evidence="2">The sequence shown here is derived from an EMBL/GenBank/DDBJ whole genome shotgun (WGS) entry which is preliminary data.</text>
</comment>
<evidence type="ECO:0008006" key="4">
    <source>
        <dbReference type="Google" id="ProtNLM"/>
    </source>
</evidence>